<gene>
    <name evidence="1" type="ORF">PSTG_03156</name>
</gene>
<name>A0A0L0VX99_9BASI</name>
<proteinExistence type="predicted"/>
<dbReference type="AlphaFoldDB" id="A0A0L0VX99"/>
<dbReference type="EMBL" id="AJIL01000016">
    <property type="protein sequence ID" value="KNF03635.1"/>
    <property type="molecule type" value="Genomic_DNA"/>
</dbReference>
<comment type="caution">
    <text evidence="1">The sequence shown here is derived from an EMBL/GenBank/DDBJ whole genome shotgun (WGS) entry which is preliminary data.</text>
</comment>
<evidence type="ECO:0000313" key="1">
    <source>
        <dbReference type="EMBL" id="KNF03635.1"/>
    </source>
</evidence>
<evidence type="ECO:0000313" key="2">
    <source>
        <dbReference type="Proteomes" id="UP000054564"/>
    </source>
</evidence>
<reference evidence="2" key="1">
    <citation type="submission" date="2014-03" db="EMBL/GenBank/DDBJ databases">
        <title>The Genome Sequence of Puccinia striiformis f. sp. tritici PST-78.</title>
        <authorList>
            <consortium name="The Broad Institute Genome Sequencing Platform"/>
            <person name="Cuomo C."/>
            <person name="Hulbert S."/>
            <person name="Chen X."/>
            <person name="Walker B."/>
            <person name="Young S.K."/>
            <person name="Zeng Q."/>
            <person name="Gargeya S."/>
            <person name="Fitzgerald M."/>
            <person name="Haas B."/>
            <person name="Abouelleil A."/>
            <person name="Alvarado L."/>
            <person name="Arachchi H.M."/>
            <person name="Berlin A.M."/>
            <person name="Chapman S.B."/>
            <person name="Goldberg J."/>
            <person name="Griggs A."/>
            <person name="Gujja S."/>
            <person name="Hansen M."/>
            <person name="Howarth C."/>
            <person name="Imamovic A."/>
            <person name="Larimer J."/>
            <person name="McCowan C."/>
            <person name="Montmayeur A."/>
            <person name="Murphy C."/>
            <person name="Neiman D."/>
            <person name="Pearson M."/>
            <person name="Priest M."/>
            <person name="Roberts A."/>
            <person name="Saif S."/>
            <person name="Shea T."/>
            <person name="Sisk P."/>
            <person name="Sykes S."/>
            <person name="Wortman J."/>
            <person name="Nusbaum C."/>
            <person name="Birren B."/>
        </authorList>
    </citation>
    <scope>NUCLEOTIDE SEQUENCE [LARGE SCALE GENOMIC DNA]</scope>
    <source>
        <strain evidence="2">race PST-78</strain>
    </source>
</reference>
<protein>
    <submittedName>
        <fullName evidence="1">Uncharacterized protein</fullName>
    </submittedName>
</protein>
<sequence length="93" mass="9852">MANPRLAPPKVGGGWAKATLGQAQARVPPAKTGGADLPTCLLPPLVANSSLSIHAGWGQNNIIAIYNTKIKNTTNENNKMKIIHNNDDKKGEQ</sequence>
<keyword evidence="2" id="KW-1185">Reference proteome</keyword>
<dbReference type="Proteomes" id="UP000054564">
    <property type="component" value="Unassembled WGS sequence"/>
</dbReference>
<organism evidence="1 2">
    <name type="scientific">Puccinia striiformis f. sp. tritici PST-78</name>
    <dbReference type="NCBI Taxonomy" id="1165861"/>
    <lineage>
        <taxon>Eukaryota</taxon>
        <taxon>Fungi</taxon>
        <taxon>Dikarya</taxon>
        <taxon>Basidiomycota</taxon>
        <taxon>Pucciniomycotina</taxon>
        <taxon>Pucciniomycetes</taxon>
        <taxon>Pucciniales</taxon>
        <taxon>Pucciniaceae</taxon>
        <taxon>Puccinia</taxon>
    </lineage>
</organism>
<accession>A0A0L0VX99</accession>